<evidence type="ECO:0000313" key="2">
    <source>
        <dbReference type="EMBL" id="QZW33714.1"/>
    </source>
</evidence>
<feature type="region of interest" description="Disordered" evidence="1">
    <location>
        <begin position="203"/>
        <end position="228"/>
    </location>
</feature>
<feature type="region of interest" description="Disordered" evidence="1">
    <location>
        <begin position="29"/>
        <end position="85"/>
    </location>
</feature>
<reference evidence="2 3" key="1">
    <citation type="journal article" date="2021" name="Sci. Rep.">
        <title>Metagenomic detection and characterisation of multiple viruses in apparently healthy Australian Neophema birds.</title>
        <authorList>
            <person name="Sarker S."/>
        </authorList>
    </citation>
    <scope>NUCLEOTIDE SEQUENCE [LARGE SCALE GENOMIC DNA]</scope>
    <source>
        <strain evidence="2 3">PsPV1/S10/AUS</strain>
    </source>
</reference>
<feature type="compositionally biased region" description="Polar residues" evidence="1">
    <location>
        <begin position="204"/>
        <end position="222"/>
    </location>
</feature>
<evidence type="ECO:0000256" key="1">
    <source>
        <dbReference type="SAM" id="MobiDB-lite"/>
    </source>
</evidence>
<proteinExistence type="predicted"/>
<dbReference type="EMBL" id="MZ364297">
    <property type="protein sequence ID" value="QZW33714.1"/>
    <property type="molecule type" value="Genomic_DNA"/>
</dbReference>
<protein>
    <submittedName>
        <fullName evidence="2">Uncharacterized protein</fullName>
    </submittedName>
</protein>
<dbReference type="Proteomes" id="UP001230694">
    <property type="component" value="Segment"/>
</dbReference>
<keyword evidence="3" id="KW-1185">Reference proteome</keyword>
<evidence type="ECO:0000313" key="3">
    <source>
        <dbReference type="Proteomes" id="UP001230694"/>
    </source>
</evidence>
<sequence length="228" mass="25371">MCNCKDSVLMPGGSKFRQWYAARDRMRRAGTWTGDRPTHSVPALEEGEPPAQQPRIEETAGSGDSASPETPDSLPPLENSPTAEGRMSFQTGFSVLAWVREDSALILTELDEDARPRLKRQLLLDFCTLLGIRWNLDMTLISINGAAYAYGCCGRFTVSDRTIRNAIGDLTEHIDFTRGSPQHTAEQLADFKACKEKWRVPEQVTESTSGWDPSEPATTSTGTKRKRY</sequence>
<accession>A0AA48XIA8</accession>
<organism evidence="2 3">
    <name type="scientific">Psittacine parvovirus 2</name>
    <dbReference type="NCBI Taxonomy" id="3071233"/>
    <lineage>
        <taxon>Viruses</taxon>
        <taxon>Monodnaviria</taxon>
        <taxon>Shotokuvirae</taxon>
        <taxon>Cossaviricota</taxon>
        <taxon>Quintoviricetes</taxon>
        <taxon>Piccovirales</taxon>
        <taxon>Parvoviridae</taxon>
        <taxon>Hamaparvovirinae</taxon>
        <taxon>Chaphamaparvovirus</taxon>
        <taxon>Chaphamaparvovirus psittacine2</taxon>
    </lineage>
</organism>
<name>A0AA48XIA8_9VIRU</name>